<keyword evidence="5" id="KW-0408">Iron</keyword>
<feature type="compositionally biased region" description="Low complexity" evidence="6">
    <location>
        <begin position="64"/>
        <end position="73"/>
    </location>
</feature>
<evidence type="ECO:0000313" key="9">
    <source>
        <dbReference type="Proteomes" id="UP000789390"/>
    </source>
</evidence>
<evidence type="ECO:0000313" key="8">
    <source>
        <dbReference type="EMBL" id="CAH0101423.1"/>
    </source>
</evidence>
<dbReference type="EMBL" id="CAKKLH010000057">
    <property type="protein sequence ID" value="CAH0101423.1"/>
    <property type="molecule type" value="Genomic_DNA"/>
</dbReference>
<dbReference type="GO" id="GO:0006979">
    <property type="term" value="P:response to oxidative stress"/>
    <property type="evidence" value="ECO:0007669"/>
    <property type="project" value="InterPro"/>
</dbReference>
<evidence type="ECO:0000256" key="4">
    <source>
        <dbReference type="ARBA" id="ARBA00022729"/>
    </source>
</evidence>
<dbReference type="Pfam" id="PF03098">
    <property type="entry name" value="An_peroxidase"/>
    <property type="match status" value="1"/>
</dbReference>
<evidence type="ECO:0000256" key="2">
    <source>
        <dbReference type="ARBA" id="ARBA00022525"/>
    </source>
</evidence>
<keyword evidence="3" id="KW-0575">Peroxidase</keyword>
<dbReference type="GO" id="GO:0005576">
    <property type="term" value="C:extracellular region"/>
    <property type="evidence" value="ECO:0007669"/>
    <property type="project" value="UniProtKB-SubCell"/>
</dbReference>
<dbReference type="PANTHER" id="PTHR11475">
    <property type="entry name" value="OXIDASE/PEROXIDASE"/>
    <property type="match status" value="1"/>
</dbReference>
<feature type="signal peptide" evidence="7">
    <location>
        <begin position="1"/>
        <end position="20"/>
    </location>
</feature>
<feature type="binding site" description="axial binding residue" evidence="5">
    <location>
        <position position="553"/>
    </location>
    <ligand>
        <name>heme b</name>
        <dbReference type="ChEBI" id="CHEBI:60344"/>
    </ligand>
    <ligandPart>
        <name>Fe</name>
        <dbReference type="ChEBI" id="CHEBI:18248"/>
    </ligandPart>
</feature>
<keyword evidence="4 7" id="KW-0732">Signal</keyword>
<dbReference type="GO" id="GO:0046872">
    <property type="term" value="F:metal ion binding"/>
    <property type="evidence" value="ECO:0007669"/>
    <property type="project" value="UniProtKB-KW"/>
</dbReference>
<keyword evidence="5" id="KW-0349">Heme</keyword>
<dbReference type="OrthoDB" id="823504at2759"/>
<dbReference type="CDD" id="cd09823">
    <property type="entry name" value="peroxinectin_like"/>
    <property type="match status" value="1"/>
</dbReference>
<dbReference type="InterPro" id="IPR037120">
    <property type="entry name" value="Haem_peroxidase_sf_animal"/>
</dbReference>
<dbReference type="PRINTS" id="PR00457">
    <property type="entry name" value="ANPEROXIDASE"/>
</dbReference>
<dbReference type="GO" id="GO:0004601">
    <property type="term" value="F:peroxidase activity"/>
    <property type="evidence" value="ECO:0007669"/>
    <property type="project" value="UniProtKB-KW"/>
</dbReference>
<accession>A0A8J2RK67</accession>
<keyword evidence="3" id="KW-0560">Oxidoreductase</keyword>
<feature type="chain" id="PRO_5035241985" description="Chorion peroxidase" evidence="7">
    <location>
        <begin position="21"/>
        <end position="851"/>
    </location>
</feature>
<dbReference type="Gene3D" id="1.10.640.10">
    <property type="entry name" value="Haem peroxidase domain superfamily, animal type"/>
    <property type="match status" value="1"/>
</dbReference>
<organism evidence="8 9">
    <name type="scientific">Daphnia galeata</name>
    <dbReference type="NCBI Taxonomy" id="27404"/>
    <lineage>
        <taxon>Eukaryota</taxon>
        <taxon>Metazoa</taxon>
        <taxon>Ecdysozoa</taxon>
        <taxon>Arthropoda</taxon>
        <taxon>Crustacea</taxon>
        <taxon>Branchiopoda</taxon>
        <taxon>Diplostraca</taxon>
        <taxon>Cladocera</taxon>
        <taxon>Anomopoda</taxon>
        <taxon>Daphniidae</taxon>
        <taxon>Daphnia</taxon>
    </lineage>
</organism>
<dbReference type="PROSITE" id="PS50292">
    <property type="entry name" value="PEROXIDASE_3"/>
    <property type="match status" value="1"/>
</dbReference>
<dbReference type="InterPro" id="IPR010255">
    <property type="entry name" value="Haem_peroxidase_sf"/>
</dbReference>
<dbReference type="Proteomes" id="UP000789390">
    <property type="component" value="Unassembled WGS sequence"/>
</dbReference>
<feature type="region of interest" description="Disordered" evidence="6">
    <location>
        <begin position="794"/>
        <end position="851"/>
    </location>
</feature>
<dbReference type="FunFam" id="1.10.640.10:FF:000003">
    <property type="entry name" value="chorion peroxidase"/>
    <property type="match status" value="1"/>
</dbReference>
<evidence type="ECO:0000256" key="7">
    <source>
        <dbReference type="SAM" id="SignalP"/>
    </source>
</evidence>
<feature type="region of interest" description="Disordered" evidence="6">
    <location>
        <begin position="36"/>
        <end position="74"/>
    </location>
</feature>
<feature type="compositionally biased region" description="Pro residues" evidence="6">
    <location>
        <begin position="806"/>
        <end position="817"/>
    </location>
</feature>
<evidence type="ECO:0000256" key="3">
    <source>
        <dbReference type="ARBA" id="ARBA00022559"/>
    </source>
</evidence>
<protein>
    <recommendedName>
        <fullName evidence="10">Chorion peroxidase</fullName>
    </recommendedName>
</protein>
<dbReference type="InterPro" id="IPR019791">
    <property type="entry name" value="Haem_peroxidase_animal"/>
</dbReference>
<evidence type="ECO:0000256" key="6">
    <source>
        <dbReference type="SAM" id="MobiDB-lite"/>
    </source>
</evidence>
<keyword evidence="5" id="KW-0479">Metal-binding</keyword>
<dbReference type="PANTHER" id="PTHR11475:SF106">
    <property type="entry name" value="CURLY SU"/>
    <property type="match status" value="1"/>
</dbReference>
<comment type="caution">
    <text evidence="8">The sequence shown here is derived from an EMBL/GenBank/DDBJ whole genome shotgun (WGS) entry which is preliminary data.</text>
</comment>
<keyword evidence="2" id="KW-0964">Secreted</keyword>
<comment type="subcellular location">
    <subcellularLocation>
        <location evidence="1">Secreted</location>
    </subcellularLocation>
</comment>
<sequence length="851" mass="95706">MNSRFNLMILAAMCLTMVCAQYRPLPPYGRVPPDFHHRYGPPPPPPYAHHHPYHQQHAEHPLEETGSSAGAAEEPQDYQAECALVVPGLPGKSASIDRYANLKYVADETCITYEAVDVAFNAAKSKLRLPSTKSKTLTERDIDQLGKVIVETTRILANQYGLPADVISNGLPLIDTSKTIIDQFCPSFLKKEESKCTAQRYRQYNGLCNNLEHPYWGAALTAFRRMIPADYADGISTPRVSAKGKDLPTTRHISAVHHHDMGYHDHAVTVFLISWGQAIDHDMTFTADTKGSDPLYLMTDPFSNHKNSSKKIQDPVTDTDPLCCDIAENKRNEECYPVEIPSGDPFYALFRRRCMEFVRSASSLKGECKLGPRSHLNLISSVLDANWIYGSDKETADSLRSFKGGLLKSTPMFRQHGLKDLLPLKLENPDDGCIRATPDTYCFMAGDPRVNEQLVLSVTHTLLMREHNRIAQELSTINPHWEDEIIYQETRHIMAALIQQITYNEFLPMVLGKDLMESNKLILERDGYWNGYDDKIDPSLPASFGAAAFRFGHSLLPSAVERWSTTHKYIGAQRLSQMLRQPYDLYKGGYCDQYISGLMNQVSQAMDGSMSQEVTNHLFQDSGKNWGLDLAALNMQRGRDHGIPSYNAFRERCGLKKADSWKDLADAFTNDTLKHFTSIYDSPDDIDLWTAGVSERPLTGSMVGPVFGCIIGESFKDLRAGDRFWHENPNQPSSFTVEQLQEIRKVRLARIVCDNSDDIETAQVYVMVLPDPEINPRVSCKSSVLPRMDLSKWKDKDSKYSTATPAAPPAPASPPYVPAGRPQHQRPDYNRRPPPPPPGHHLGYRPYESNP</sequence>
<dbReference type="SUPFAM" id="SSF48113">
    <property type="entry name" value="Heme-dependent peroxidases"/>
    <property type="match status" value="1"/>
</dbReference>
<name>A0A8J2RK67_9CRUS</name>
<evidence type="ECO:0008006" key="10">
    <source>
        <dbReference type="Google" id="ProtNLM"/>
    </source>
</evidence>
<evidence type="ECO:0000256" key="5">
    <source>
        <dbReference type="PIRSR" id="PIRSR619791-2"/>
    </source>
</evidence>
<gene>
    <name evidence="8" type="ORF">DGAL_LOCUS3755</name>
</gene>
<keyword evidence="9" id="KW-1185">Reference proteome</keyword>
<evidence type="ECO:0000256" key="1">
    <source>
        <dbReference type="ARBA" id="ARBA00004613"/>
    </source>
</evidence>
<reference evidence="8" key="1">
    <citation type="submission" date="2021-11" db="EMBL/GenBank/DDBJ databases">
        <authorList>
            <person name="Schell T."/>
        </authorList>
    </citation>
    <scope>NUCLEOTIDE SEQUENCE</scope>
    <source>
        <strain evidence="8">M5</strain>
    </source>
</reference>
<dbReference type="AlphaFoldDB" id="A0A8J2RK67"/>
<dbReference type="GO" id="GO:0020037">
    <property type="term" value="F:heme binding"/>
    <property type="evidence" value="ECO:0007669"/>
    <property type="project" value="InterPro"/>
</dbReference>
<proteinExistence type="predicted"/>